<dbReference type="EMBL" id="JAUHHV010000010">
    <property type="protein sequence ID" value="KAK1409885.1"/>
    <property type="molecule type" value="Genomic_DNA"/>
</dbReference>
<feature type="domain" description="BHLH" evidence="7">
    <location>
        <begin position="268"/>
        <end position="318"/>
    </location>
</feature>
<evidence type="ECO:0000256" key="6">
    <source>
        <dbReference type="SAM" id="Coils"/>
    </source>
</evidence>
<feature type="coiled-coil region" evidence="6">
    <location>
        <begin position="308"/>
        <end position="335"/>
    </location>
</feature>
<dbReference type="SUPFAM" id="SSF47459">
    <property type="entry name" value="HLH, helix-loop-helix DNA-binding domain"/>
    <property type="match status" value="1"/>
</dbReference>
<dbReference type="Gene3D" id="4.10.280.10">
    <property type="entry name" value="Helix-loop-helix DNA-binding domain"/>
    <property type="match status" value="1"/>
</dbReference>
<dbReference type="Pfam" id="PF00010">
    <property type="entry name" value="HLH"/>
    <property type="match status" value="1"/>
</dbReference>
<dbReference type="GO" id="GO:0046983">
    <property type="term" value="F:protein dimerization activity"/>
    <property type="evidence" value="ECO:0007669"/>
    <property type="project" value="InterPro"/>
</dbReference>
<gene>
    <name evidence="8" type="ORF">QVD17_36414</name>
</gene>
<keyword evidence="6" id="KW-0175">Coiled coil</keyword>
<proteinExistence type="predicted"/>
<keyword evidence="9" id="KW-1185">Reference proteome</keyword>
<dbReference type="InterPro" id="IPR045843">
    <property type="entry name" value="IND-like"/>
</dbReference>
<evidence type="ECO:0000256" key="4">
    <source>
        <dbReference type="ARBA" id="ARBA00023163"/>
    </source>
</evidence>
<dbReference type="InterPro" id="IPR036638">
    <property type="entry name" value="HLH_DNA-bd_sf"/>
</dbReference>
<dbReference type="GO" id="GO:0005634">
    <property type="term" value="C:nucleus"/>
    <property type="evidence" value="ECO:0007669"/>
    <property type="project" value="UniProtKB-SubCell"/>
</dbReference>
<protein>
    <recommendedName>
        <fullName evidence="7">BHLH domain-containing protein</fullName>
    </recommendedName>
</protein>
<organism evidence="8 9">
    <name type="scientific">Tagetes erecta</name>
    <name type="common">African marigold</name>
    <dbReference type="NCBI Taxonomy" id="13708"/>
    <lineage>
        <taxon>Eukaryota</taxon>
        <taxon>Viridiplantae</taxon>
        <taxon>Streptophyta</taxon>
        <taxon>Embryophyta</taxon>
        <taxon>Tracheophyta</taxon>
        <taxon>Spermatophyta</taxon>
        <taxon>Magnoliopsida</taxon>
        <taxon>eudicotyledons</taxon>
        <taxon>Gunneridae</taxon>
        <taxon>Pentapetalae</taxon>
        <taxon>asterids</taxon>
        <taxon>campanulids</taxon>
        <taxon>Asterales</taxon>
        <taxon>Asteraceae</taxon>
        <taxon>Asteroideae</taxon>
        <taxon>Heliantheae alliance</taxon>
        <taxon>Tageteae</taxon>
        <taxon>Tagetes</taxon>
    </lineage>
</organism>
<accession>A0AAD8JYJ1</accession>
<comment type="caution">
    <text evidence="8">The sequence shown here is derived from an EMBL/GenBank/DDBJ whole genome shotgun (WGS) entry which is preliminary data.</text>
</comment>
<evidence type="ECO:0000259" key="7">
    <source>
        <dbReference type="PROSITE" id="PS50888"/>
    </source>
</evidence>
<evidence type="ECO:0000256" key="5">
    <source>
        <dbReference type="ARBA" id="ARBA00023242"/>
    </source>
</evidence>
<keyword evidence="2" id="KW-0805">Transcription regulation</keyword>
<dbReference type="PANTHER" id="PTHR16223:SF125">
    <property type="entry name" value="OS08G0506700 PROTEIN"/>
    <property type="match status" value="1"/>
</dbReference>
<keyword evidence="3" id="KW-0238">DNA-binding</keyword>
<sequence length="340" mass="38260">MNSGLTRYRSAPSSYFSNMINNNTYEEDQELDPFFKMTSPETEQILSGFISGGHAVHNNNVTSQQHNQNEVTPNEFMVSMYQNHVHNNNSVVSTSASCSTVPDRLMTMNPSTNLLRQSSSPAGFFEHNKFDNGYHMMKSVNGFQPANRLKSPNALSSGLRSSTRLLSRIPEHEGKTMIQNNGGYVASTSNGSWDESSLLTDRFLKEYVENESSENQNDEGRIQSMHAASTGLTHQLSLPTSSTELSAMENLPRDHDNVPLRSRAKRGCATHPRSIAERVRRTRISERMRKLQDLVPNMDNQTSTAEMLDLAVNYIKELQNQVETLSDRRTKCTCESKLKL</sequence>
<dbReference type="GO" id="GO:0000981">
    <property type="term" value="F:DNA-binding transcription factor activity, RNA polymerase II-specific"/>
    <property type="evidence" value="ECO:0007669"/>
    <property type="project" value="TreeGrafter"/>
</dbReference>
<dbReference type="PROSITE" id="PS50888">
    <property type="entry name" value="BHLH"/>
    <property type="match status" value="1"/>
</dbReference>
<dbReference type="Proteomes" id="UP001229421">
    <property type="component" value="Unassembled WGS sequence"/>
</dbReference>
<reference evidence="8" key="1">
    <citation type="journal article" date="2023" name="bioRxiv">
        <title>Improved chromosome-level genome assembly for marigold (Tagetes erecta).</title>
        <authorList>
            <person name="Jiang F."/>
            <person name="Yuan L."/>
            <person name="Wang S."/>
            <person name="Wang H."/>
            <person name="Xu D."/>
            <person name="Wang A."/>
            <person name="Fan W."/>
        </authorList>
    </citation>
    <scope>NUCLEOTIDE SEQUENCE</scope>
    <source>
        <strain evidence="8">WSJ</strain>
        <tissue evidence="8">Leaf</tissue>
    </source>
</reference>
<evidence type="ECO:0000256" key="3">
    <source>
        <dbReference type="ARBA" id="ARBA00023125"/>
    </source>
</evidence>
<keyword evidence="5" id="KW-0539">Nucleus</keyword>
<dbReference type="PANTHER" id="PTHR16223">
    <property type="entry name" value="TRANSCRIPTION FACTOR BHLH83-RELATED"/>
    <property type="match status" value="1"/>
</dbReference>
<comment type="subcellular location">
    <subcellularLocation>
        <location evidence="1">Nucleus</location>
    </subcellularLocation>
</comment>
<dbReference type="InterPro" id="IPR011598">
    <property type="entry name" value="bHLH_dom"/>
</dbReference>
<dbReference type="AlphaFoldDB" id="A0AAD8JYJ1"/>
<keyword evidence="4" id="KW-0804">Transcription</keyword>
<evidence type="ECO:0000256" key="2">
    <source>
        <dbReference type="ARBA" id="ARBA00023015"/>
    </source>
</evidence>
<evidence type="ECO:0000313" key="9">
    <source>
        <dbReference type="Proteomes" id="UP001229421"/>
    </source>
</evidence>
<evidence type="ECO:0000313" key="8">
    <source>
        <dbReference type="EMBL" id="KAK1409885.1"/>
    </source>
</evidence>
<dbReference type="SMART" id="SM00353">
    <property type="entry name" value="HLH"/>
    <property type="match status" value="1"/>
</dbReference>
<name>A0AAD8JYJ1_TARER</name>
<evidence type="ECO:0000256" key="1">
    <source>
        <dbReference type="ARBA" id="ARBA00004123"/>
    </source>
</evidence>
<dbReference type="FunFam" id="4.10.280.10:FF:000021">
    <property type="entry name" value="Transcription factor bHLH130 family"/>
    <property type="match status" value="1"/>
</dbReference>
<dbReference type="GO" id="GO:0000978">
    <property type="term" value="F:RNA polymerase II cis-regulatory region sequence-specific DNA binding"/>
    <property type="evidence" value="ECO:0007669"/>
    <property type="project" value="TreeGrafter"/>
</dbReference>